<evidence type="ECO:0000313" key="2">
    <source>
        <dbReference type="EMBL" id="RMB84344.1"/>
    </source>
</evidence>
<accession>A0A3M0I6F9</accession>
<name>A0A3M0I6F9_9ACTN</name>
<feature type="compositionally biased region" description="Basic residues" evidence="1">
    <location>
        <begin position="55"/>
        <end position="64"/>
    </location>
</feature>
<dbReference type="RefSeq" id="WP_121890712.1">
    <property type="nucleotide sequence ID" value="NZ_PENI01000011.1"/>
</dbReference>
<evidence type="ECO:0000256" key="1">
    <source>
        <dbReference type="SAM" id="MobiDB-lite"/>
    </source>
</evidence>
<keyword evidence="3" id="KW-1185">Reference proteome</keyword>
<dbReference type="EMBL" id="PENI01000011">
    <property type="protein sequence ID" value="RMB84344.1"/>
    <property type="molecule type" value="Genomic_DNA"/>
</dbReference>
<gene>
    <name evidence="2" type="ORF">CTZ28_18745</name>
</gene>
<feature type="region of interest" description="Disordered" evidence="1">
    <location>
        <begin position="30"/>
        <end position="64"/>
    </location>
</feature>
<comment type="caution">
    <text evidence="2">The sequence shown here is derived from an EMBL/GenBank/DDBJ whole genome shotgun (WGS) entry which is preliminary data.</text>
</comment>
<protein>
    <submittedName>
        <fullName evidence="2">Uncharacterized protein</fullName>
    </submittedName>
</protein>
<proteinExistence type="predicted"/>
<evidence type="ECO:0000313" key="3">
    <source>
        <dbReference type="Proteomes" id="UP000270471"/>
    </source>
</evidence>
<feature type="compositionally biased region" description="Basic residues" evidence="1">
    <location>
        <begin position="30"/>
        <end position="44"/>
    </location>
</feature>
<organism evidence="2 3">
    <name type="scientific">Streptomyces shenzhenensis</name>
    <dbReference type="NCBI Taxonomy" id="943815"/>
    <lineage>
        <taxon>Bacteria</taxon>
        <taxon>Bacillati</taxon>
        <taxon>Actinomycetota</taxon>
        <taxon>Actinomycetes</taxon>
        <taxon>Kitasatosporales</taxon>
        <taxon>Streptomycetaceae</taxon>
        <taxon>Streptomyces</taxon>
    </lineage>
</organism>
<sequence>MIEYELHRIRAAELHRRAAYERLVREALRGRRAARRAPAARRRAGREAPSDTGRPGRHRLARTA</sequence>
<dbReference type="Proteomes" id="UP000270471">
    <property type="component" value="Unassembled WGS sequence"/>
</dbReference>
<reference evidence="2 3" key="1">
    <citation type="submission" date="2017-11" db="EMBL/GenBank/DDBJ databases">
        <title>Draft genome of actinobacteria isolated from guarana (Paullinia cupana (Mart.) Ducke.</title>
        <authorList>
            <person name="Siqueira K.A."/>
            <person name="Liotti R.G."/>
            <person name="Mendes T.A.O."/>
            <person name="Soares M.A."/>
        </authorList>
    </citation>
    <scope>NUCLEOTIDE SEQUENCE [LARGE SCALE GENOMIC DNA]</scope>
    <source>
        <strain evidence="2 3">193</strain>
    </source>
</reference>
<dbReference type="AlphaFoldDB" id="A0A3M0I6F9"/>